<organism evidence="2 3">
    <name type="scientific">Asanoa hainanensis</name>
    <dbReference type="NCBI Taxonomy" id="560556"/>
    <lineage>
        <taxon>Bacteria</taxon>
        <taxon>Bacillati</taxon>
        <taxon>Actinomycetota</taxon>
        <taxon>Actinomycetes</taxon>
        <taxon>Micromonosporales</taxon>
        <taxon>Micromonosporaceae</taxon>
        <taxon>Asanoa</taxon>
    </lineage>
</organism>
<keyword evidence="3" id="KW-1185">Reference proteome</keyword>
<reference evidence="2 3" key="1">
    <citation type="submission" date="2017-06" db="EMBL/GenBank/DDBJ databases">
        <authorList>
            <person name="Kim H.J."/>
            <person name="Triplett B.A."/>
        </authorList>
    </citation>
    <scope>NUCLEOTIDE SEQUENCE [LARGE SCALE GENOMIC DNA]</scope>
    <source>
        <strain evidence="2 3">CGMCC 4.5593</strain>
    </source>
</reference>
<evidence type="ECO:0000256" key="1">
    <source>
        <dbReference type="SAM" id="MobiDB-lite"/>
    </source>
</evidence>
<gene>
    <name evidence="2" type="ORF">SAMN05421812_13718</name>
</gene>
<feature type="region of interest" description="Disordered" evidence="1">
    <location>
        <begin position="132"/>
        <end position="206"/>
    </location>
</feature>
<dbReference type="Proteomes" id="UP000198362">
    <property type="component" value="Unassembled WGS sequence"/>
</dbReference>
<accession>A0A239PGK0</accession>
<name>A0A239PGK0_9ACTN</name>
<dbReference type="EMBL" id="FZPH01000037">
    <property type="protein sequence ID" value="SNT66307.1"/>
    <property type="molecule type" value="Genomic_DNA"/>
</dbReference>
<dbReference type="AlphaFoldDB" id="A0A239PGK0"/>
<sequence length="277" mass="29503">MSQGLDDCLVSCSHDGHSRTETASLVIVCGSTSSCTIDRMIGCGWSGCRTACRPDQPHPITHDPADLPDAAHPITASLGVRRIRSTFRRASRIGAPLPNAISVPADTDRLRAYSCRPTFVSWVEARRSPGRLGRRRLRPDDGLADAGASGRASRRPAIRSGANTGAGEPGAADSQRDRADARRVPGQPGPGIRVKVPRSQATHGPAATWHRIRTRGHWVRDGKVASLIDEVTKLGTAAKSTPEPADDGRPTKMMRRGVQPPHGRALDVLSHDGPADG</sequence>
<protein>
    <submittedName>
        <fullName evidence="2">Uncharacterized protein</fullName>
    </submittedName>
</protein>
<proteinExistence type="predicted"/>
<evidence type="ECO:0000313" key="2">
    <source>
        <dbReference type="EMBL" id="SNT66307.1"/>
    </source>
</evidence>
<evidence type="ECO:0000313" key="3">
    <source>
        <dbReference type="Proteomes" id="UP000198362"/>
    </source>
</evidence>
<feature type="compositionally biased region" description="Basic and acidic residues" evidence="1">
    <location>
        <begin position="174"/>
        <end position="183"/>
    </location>
</feature>
<feature type="region of interest" description="Disordered" evidence="1">
    <location>
        <begin position="234"/>
        <end position="277"/>
    </location>
</feature>